<feature type="non-terminal residue" evidence="1">
    <location>
        <position position="1"/>
    </location>
</feature>
<comment type="caution">
    <text evidence="1">The sequence shown here is derived from an EMBL/GenBank/DDBJ whole genome shotgun (WGS) entry which is preliminary data.</text>
</comment>
<evidence type="ECO:0000313" key="1">
    <source>
        <dbReference type="EMBL" id="KAJ9581295.1"/>
    </source>
</evidence>
<sequence>FKVMDPKTNQEYIRSKLKENLRNVIKDKQKELTKKDMKHSLKTHGLVQDTATPCISVHTLGCYWTKYEMVIVGTLQKYFLNCHLFSSVSHQMVRSIENVTNAVKKLKSARELRSMRTSQL</sequence>
<dbReference type="Proteomes" id="UP001233999">
    <property type="component" value="Unassembled WGS sequence"/>
</dbReference>
<reference evidence="1" key="2">
    <citation type="submission" date="2023-05" db="EMBL/GenBank/DDBJ databases">
        <authorList>
            <person name="Fouks B."/>
        </authorList>
    </citation>
    <scope>NUCLEOTIDE SEQUENCE</scope>
    <source>
        <strain evidence="1">Stay&amp;Tobe</strain>
        <tissue evidence="1">Testes</tissue>
    </source>
</reference>
<gene>
    <name evidence="1" type="ORF">L9F63_023529</name>
</gene>
<dbReference type="EMBL" id="JASPKZ010007958">
    <property type="protein sequence ID" value="KAJ9581295.1"/>
    <property type="molecule type" value="Genomic_DNA"/>
</dbReference>
<organism evidence="1 2">
    <name type="scientific">Diploptera punctata</name>
    <name type="common">Pacific beetle cockroach</name>
    <dbReference type="NCBI Taxonomy" id="6984"/>
    <lineage>
        <taxon>Eukaryota</taxon>
        <taxon>Metazoa</taxon>
        <taxon>Ecdysozoa</taxon>
        <taxon>Arthropoda</taxon>
        <taxon>Hexapoda</taxon>
        <taxon>Insecta</taxon>
        <taxon>Pterygota</taxon>
        <taxon>Neoptera</taxon>
        <taxon>Polyneoptera</taxon>
        <taxon>Dictyoptera</taxon>
        <taxon>Blattodea</taxon>
        <taxon>Blaberoidea</taxon>
        <taxon>Blaberidae</taxon>
        <taxon>Diplopterinae</taxon>
        <taxon>Diploptera</taxon>
    </lineage>
</organism>
<keyword evidence="2" id="KW-1185">Reference proteome</keyword>
<name>A0AAD7ZJ41_DIPPU</name>
<evidence type="ECO:0000313" key="2">
    <source>
        <dbReference type="Proteomes" id="UP001233999"/>
    </source>
</evidence>
<proteinExistence type="predicted"/>
<protein>
    <submittedName>
        <fullName evidence="1">Uncharacterized protein</fullName>
    </submittedName>
</protein>
<dbReference type="AlphaFoldDB" id="A0AAD7ZJ41"/>
<accession>A0AAD7ZJ41</accession>
<feature type="non-terminal residue" evidence="1">
    <location>
        <position position="120"/>
    </location>
</feature>
<reference evidence="1" key="1">
    <citation type="journal article" date="2023" name="IScience">
        <title>Live-bearing cockroach genome reveals convergent evolutionary mechanisms linked to viviparity in insects and beyond.</title>
        <authorList>
            <person name="Fouks B."/>
            <person name="Harrison M.C."/>
            <person name="Mikhailova A.A."/>
            <person name="Marchal E."/>
            <person name="English S."/>
            <person name="Carruthers M."/>
            <person name="Jennings E.C."/>
            <person name="Chiamaka E.L."/>
            <person name="Frigard R.A."/>
            <person name="Pippel M."/>
            <person name="Attardo G.M."/>
            <person name="Benoit J.B."/>
            <person name="Bornberg-Bauer E."/>
            <person name="Tobe S.S."/>
        </authorList>
    </citation>
    <scope>NUCLEOTIDE SEQUENCE</scope>
    <source>
        <strain evidence="1">Stay&amp;Tobe</strain>
    </source>
</reference>